<name>A0A8C5B0F7_GADMO</name>
<evidence type="ECO:0000256" key="12">
    <source>
        <dbReference type="ARBA" id="ARBA00023180"/>
    </source>
</evidence>
<dbReference type="FunFam" id="3.80.10.10:FF:000770">
    <property type="entry name" value="Uncharacterized protein"/>
    <property type="match status" value="1"/>
</dbReference>
<comment type="similarity">
    <text evidence="2">Belongs to the Toll-like receptor family.</text>
</comment>
<evidence type="ECO:0000256" key="8">
    <source>
        <dbReference type="ARBA" id="ARBA00022859"/>
    </source>
</evidence>
<dbReference type="GO" id="GO:0005886">
    <property type="term" value="C:plasma membrane"/>
    <property type="evidence" value="ECO:0007669"/>
    <property type="project" value="TreeGrafter"/>
</dbReference>
<dbReference type="SMART" id="SM00369">
    <property type="entry name" value="LRR_TYP"/>
    <property type="match status" value="15"/>
</dbReference>
<keyword evidence="11" id="KW-0675">Receptor</keyword>
<keyword evidence="4" id="KW-0433">Leucine-rich repeat</keyword>
<dbReference type="Proteomes" id="UP000694546">
    <property type="component" value="Chromosome 7"/>
</dbReference>
<evidence type="ECO:0000256" key="11">
    <source>
        <dbReference type="ARBA" id="ARBA00023170"/>
    </source>
</evidence>
<comment type="subcellular location">
    <subcellularLocation>
        <location evidence="1">Membrane</location>
        <topology evidence="1">Single-pass type I membrane protein</topology>
    </subcellularLocation>
</comment>
<keyword evidence="9 14" id="KW-1133">Transmembrane helix</keyword>
<dbReference type="SMART" id="SM00255">
    <property type="entry name" value="TIR"/>
    <property type="match status" value="1"/>
</dbReference>
<keyword evidence="8" id="KW-0391">Immunity</keyword>
<evidence type="ECO:0000256" key="9">
    <source>
        <dbReference type="ARBA" id="ARBA00022989"/>
    </source>
</evidence>
<feature type="transmembrane region" description="Helical" evidence="14">
    <location>
        <begin position="12"/>
        <end position="36"/>
    </location>
</feature>
<dbReference type="InterPro" id="IPR003591">
    <property type="entry name" value="Leu-rich_rpt_typical-subtyp"/>
</dbReference>
<dbReference type="GO" id="GO:0045087">
    <property type="term" value="P:innate immune response"/>
    <property type="evidence" value="ECO:0007669"/>
    <property type="project" value="UniProtKB-KW"/>
</dbReference>
<organism evidence="16 17">
    <name type="scientific">Gadus morhua</name>
    <name type="common">Atlantic cod</name>
    <dbReference type="NCBI Taxonomy" id="8049"/>
    <lineage>
        <taxon>Eukaryota</taxon>
        <taxon>Metazoa</taxon>
        <taxon>Chordata</taxon>
        <taxon>Craniata</taxon>
        <taxon>Vertebrata</taxon>
        <taxon>Euteleostomi</taxon>
        <taxon>Actinopterygii</taxon>
        <taxon>Neopterygii</taxon>
        <taxon>Teleostei</taxon>
        <taxon>Neoteleostei</taxon>
        <taxon>Acanthomorphata</taxon>
        <taxon>Zeiogadaria</taxon>
        <taxon>Gadariae</taxon>
        <taxon>Gadiformes</taxon>
        <taxon>Gadoidei</taxon>
        <taxon>Gadidae</taxon>
        <taxon>Gadus</taxon>
    </lineage>
</organism>
<dbReference type="InterPro" id="IPR001611">
    <property type="entry name" value="Leu-rich_rpt"/>
</dbReference>
<dbReference type="Gene3D" id="3.80.10.10">
    <property type="entry name" value="Ribonuclease Inhibitor"/>
    <property type="match status" value="4"/>
</dbReference>
<dbReference type="PROSITE" id="PS50104">
    <property type="entry name" value="TIR"/>
    <property type="match status" value="1"/>
</dbReference>
<reference evidence="16" key="1">
    <citation type="submission" date="2025-08" db="UniProtKB">
        <authorList>
            <consortium name="Ensembl"/>
        </authorList>
    </citation>
    <scope>IDENTIFICATION</scope>
</reference>
<dbReference type="InterPro" id="IPR035897">
    <property type="entry name" value="Toll_tir_struct_dom_sf"/>
</dbReference>
<evidence type="ECO:0000256" key="14">
    <source>
        <dbReference type="SAM" id="Phobius"/>
    </source>
</evidence>
<evidence type="ECO:0000256" key="6">
    <source>
        <dbReference type="ARBA" id="ARBA00022729"/>
    </source>
</evidence>
<protein>
    <recommendedName>
        <fullName evidence="15">TIR domain-containing protein</fullName>
    </recommendedName>
</protein>
<keyword evidence="3" id="KW-0399">Innate immunity</keyword>
<dbReference type="InterPro" id="IPR000157">
    <property type="entry name" value="TIR_dom"/>
</dbReference>
<evidence type="ECO:0000256" key="3">
    <source>
        <dbReference type="ARBA" id="ARBA00022588"/>
    </source>
</evidence>
<dbReference type="SUPFAM" id="SSF52058">
    <property type="entry name" value="L domain-like"/>
    <property type="match status" value="2"/>
</dbReference>
<evidence type="ECO:0000256" key="1">
    <source>
        <dbReference type="ARBA" id="ARBA00004479"/>
    </source>
</evidence>
<evidence type="ECO:0000256" key="10">
    <source>
        <dbReference type="ARBA" id="ARBA00023136"/>
    </source>
</evidence>
<accession>A0A8C5B0F7</accession>
<dbReference type="Pfam" id="PF13855">
    <property type="entry name" value="LRR_8"/>
    <property type="match status" value="5"/>
</dbReference>
<evidence type="ECO:0000256" key="4">
    <source>
        <dbReference type="ARBA" id="ARBA00022614"/>
    </source>
</evidence>
<keyword evidence="12" id="KW-0325">Glycoprotein</keyword>
<dbReference type="AlphaFoldDB" id="A0A8C5B0F7"/>
<reference evidence="16" key="2">
    <citation type="submission" date="2025-09" db="UniProtKB">
        <authorList>
            <consortium name="Ensembl"/>
        </authorList>
    </citation>
    <scope>IDENTIFICATION</scope>
</reference>
<evidence type="ECO:0000313" key="17">
    <source>
        <dbReference type="Proteomes" id="UP000694546"/>
    </source>
</evidence>
<keyword evidence="13" id="KW-0395">Inflammatory response</keyword>
<dbReference type="FunFam" id="3.80.10.10:FF:001164">
    <property type="entry name" value="GH01279p"/>
    <property type="match status" value="1"/>
</dbReference>
<evidence type="ECO:0000256" key="13">
    <source>
        <dbReference type="ARBA" id="ARBA00023198"/>
    </source>
</evidence>
<keyword evidence="5 14" id="KW-0812">Transmembrane</keyword>
<sequence>MKTKIAMPLREICFCSFGILYFSLNSFIFPTAGYVVKGCQITQNTRAICKNSLKVFPKEIPETVTFIDLSGNNISKLNKKALENLPNLLHLNLGHNFISKIESGTFVVQISLKVMFLDNNMLCKLQDGMFDGLVNLIELHLTSNQIQTVAPASFMSLSKLGFLDLGHNKLRDLKNILHHTPHLQSLYIPANNISIFHSWELSNKSTELVTLDLSQNELMFFRLTAGIFPKLKKLHLEDSIKNGIVWEVSNTSYLRSVHKLDISGVRSSLHGLQEVLETCNSSLQYLKLNHINNNLQVLINISCKIPTLDMLHLCTNLKELDLGMNEITAISNNSFKSLRKLKTLIIKSNFLTSVPYAVRKTQILKLDLSYNNINALGCDDFADMKQLRHLSLYNNPLMALKDCVFKDLVHLNVLMLQNSGIDKLNGAFKKNTPNLENLILSNNHLTVLDHGEFKALNSLKNLALEVNKLKQLNDGTFFGLSSLRQLTLRSNEITEITNGAFSHLEALKTLNLESNHIKYASLEPIPYPPFAELSQLDTLFISDQHRPRRDKFPQNFLQGLTNLSIIYIQRNQLKTLHPHTFNYTPNLNRLHLSENAFADIPNNLFSPIQKLKRLHISQTNLRSLDFLLHANLTELELLQVGKNTFSVITEPVMLSLSALEYLDLQGNSFSCNCDNAWFLQWVINNKQTQVFDANNFECNFPPNLKGRKLLEIDVRSCTVDMGFICYISTTCAVIMTIAVCFTHKFLQWHLVYAYYLMLAFLYNSKNKDKGAHQYDAFVSYNTNDEGWVLGELLPKLEDEQGWRLCLHHRDFQPGKPIMENITDAIYGSRKTICVVSRDYLESEWCSREIQVASFRLFDEQKDVLILVFLEDIPMQQLSPYYRMRRLLKRQTYLSWSRADAHPDLFWEKLRQALETREHPMANIRTNTAI</sequence>
<dbReference type="Gene3D" id="3.40.50.10140">
    <property type="entry name" value="Toll/interleukin-1 receptor homology (TIR) domain"/>
    <property type="match status" value="1"/>
</dbReference>
<dbReference type="GO" id="GO:0038023">
    <property type="term" value="F:signaling receptor activity"/>
    <property type="evidence" value="ECO:0007669"/>
    <property type="project" value="TreeGrafter"/>
</dbReference>
<dbReference type="Pfam" id="PF01582">
    <property type="entry name" value="TIR"/>
    <property type="match status" value="1"/>
</dbReference>
<dbReference type="GO" id="GO:0006954">
    <property type="term" value="P:inflammatory response"/>
    <property type="evidence" value="ECO:0007669"/>
    <property type="project" value="UniProtKB-KW"/>
</dbReference>
<dbReference type="PROSITE" id="PS51450">
    <property type="entry name" value="LRR"/>
    <property type="match status" value="6"/>
</dbReference>
<dbReference type="FunFam" id="3.40.50.10140:FF:000001">
    <property type="entry name" value="Toll-like receptor 2"/>
    <property type="match status" value="1"/>
</dbReference>
<evidence type="ECO:0000313" key="16">
    <source>
        <dbReference type="Ensembl" id="ENSGMOP00000038234.1"/>
    </source>
</evidence>
<dbReference type="PRINTS" id="PR01537">
    <property type="entry name" value="INTRLKN1R1F"/>
</dbReference>
<dbReference type="SMART" id="SM00365">
    <property type="entry name" value="LRR_SD22"/>
    <property type="match status" value="6"/>
</dbReference>
<dbReference type="Ensembl" id="ENSGMOT00000044861.1">
    <property type="protein sequence ID" value="ENSGMOP00000038234.1"/>
    <property type="gene ID" value="ENSGMOG00000000110.2"/>
</dbReference>
<keyword evidence="10 14" id="KW-0472">Membrane</keyword>
<dbReference type="SUPFAM" id="SSF52200">
    <property type="entry name" value="Toll/Interleukin receptor TIR domain"/>
    <property type="match status" value="1"/>
</dbReference>
<dbReference type="InterPro" id="IPR000483">
    <property type="entry name" value="Cys-rich_flank_reg_C"/>
</dbReference>
<keyword evidence="17" id="KW-1185">Reference proteome</keyword>
<dbReference type="GeneTree" id="ENSGT00940000163999"/>
<dbReference type="InterPro" id="IPR032675">
    <property type="entry name" value="LRR_dom_sf"/>
</dbReference>
<evidence type="ECO:0000259" key="15">
    <source>
        <dbReference type="PROSITE" id="PS50104"/>
    </source>
</evidence>
<dbReference type="GO" id="GO:0002224">
    <property type="term" value="P:toll-like receptor signaling pathway"/>
    <property type="evidence" value="ECO:0007669"/>
    <property type="project" value="TreeGrafter"/>
</dbReference>
<feature type="domain" description="TIR" evidence="15">
    <location>
        <begin position="772"/>
        <end position="913"/>
    </location>
</feature>
<dbReference type="PANTHER" id="PTHR24365:SF522">
    <property type="entry name" value="LOW QUALITY PROTEIN: TOLL-LIKE RECEPTOR 13-RELATED"/>
    <property type="match status" value="1"/>
</dbReference>
<evidence type="ECO:0000256" key="2">
    <source>
        <dbReference type="ARBA" id="ARBA00009634"/>
    </source>
</evidence>
<dbReference type="SMART" id="SM00082">
    <property type="entry name" value="LRRCT"/>
    <property type="match status" value="1"/>
</dbReference>
<proteinExistence type="inferred from homology"/>
<dbReference type="PANTHER" id="PTHR24365">
    <property type="entry name" value="TOLL-LIKE RECEPTOR"/>
    <property type="match status" value="1"/>
</dbReference>
<keyword evidence="6" id="KW-0732">Signal</keyword>
<evidence type="ECO:0000256" key="7">
    <source>
        <dbReference type="ARBA" id="ARBA00022737"/>
    </source>
</evidence>
<evidence type="ECO:0000256" key="5">
    <source>
        <dbReference type="ARBA" id="ARBA00022692"/>
    </source>
</evidence>
<keyword evidence="7" id="KW-0677">Repeat</keyword>